<dbReference type="EMBL" id="JBHRXI010000002">
    <property type="protein sequence ID" value="MFC3612727.1"/>
    <property type="molecule type" value="Genomic_DNA"/>
</dbReference>
<dbReference type="RefSeq" id="WP_386733919.1">
    <property type="nucleotide sequence ID" value="NZ_JBHRXI010000002.1"/>
</dbReference>
<feature type="domain" description="ABC-2 type transporter transmembrane" evidence="7">
    <location>
        <begin position="224"/>
        <end position="360"/>
    </location>
</feature>
<feature type="transmembrane region" description="Helical" evidence="6">
    <location>
        <begin position="348"/>
        <end position="367"/>
    </location>
</feature>
<feature type="domain" description="ABC-2 type transporter transmembrane" evidence="7">
    <location>
        <begin position="26"/>
        <end position="204"/>
    </location>
</feature>
<evidence type="ECO:0000256" key="3">
    <source>
        <dbReference type="ARBA" id="ARBA00022692"/>
    </source>
</evidence>
<evidence type="ECO:0000256" key="6">
    <source>
        <dbReference type="SAM" id="Phobius"/>
    </source>
</evidence>
<evidence type="ECO:0000313" key="9">
    <source>
        <dbReference type="Proteomes" id="UP001595629"/>
    </source>
</evidence>
<keyword evidence="5 6" id="KW-0472">Membrane</keyword>
<dbReference type="Proteomes" id="UP001595629">
    <property type="component" value="Unassembled WGS sequence"/>
</dbReference>
<organism evidence="8 9">
    <name type="scientific">Lutimaribacter marinistellae</name>
    <dbReference type="NCBI Taxonomy" id="1820329"/>
    <lineage>
        <taxon>Bacteria</taxon>
        <taxon>Pseudomonadati</taxon>
        <taxon>Pseudomonadota</taxon>
        <taxon>Alphaproteobacteria</taxon>
        <taxon>Rhodobacterales</taxon>
        <taxon>Roseobacteraceae</taxon>
        <taxon>Lutimaribacter</taxon>
    </lineage>
</organism>
<dbReference type="InterPro" id="IPR051449">
    <property type="entry name" value="ABC-2_transporter_component"/>
</dbReference>
<feature type="transmembrane region" description="Helical" evidence="6">
    <location>
        <begin position="183"/>
        <end position="207"/>
    </location>
</feature>
<reference evidence="9" key="1">
    <citation type="journal article" date="2019" name="Int. J. Syst. Evol. Microbiol.">
        <title>The Global Catalogue of Microorganisms (GCM) 10K type strain sequencing project: providing services to taxonomists for standard genome sequencing and annotation.</title>
        <authorList>
            <consortium name="The Broad Institute Genomics Platform"/>
            <consortium name="The Broad Institute Genome Sequencing Center for Infectious Disease"/>
            <person name="Wu L."/>
            <person name="Ma J."/>
        </authorList>
    </citation>
    <scope>NUCLEOTIDE SEQUENCE [LARGE SCALE GENOMIC DNA]</scope>
    <source>
        <strain evidence="9">KCTC 42911</strain>
    </source>
</reference>
<keyword evidence="3 6" id="KW-0812">Transmembrane</keyword>
<evidence type="ECO:0000259" key="7">
    <source>
        <dbReference type="Pfam" id="PF12698"/>
    </source>
</evidence>
<keyword evidence="2" id="KW-1003">Cell membrane</keyword>
<dbReference type="Pfam" id="PF12698">
    <property type="entry name" value="ABC2_membrane_3"/>
    <property type="match status" value="2"/>
</dbReference>
<protein>
    <submittedName>
        <fullName evidence="8">ABC transporter permease</fullName>
    </submittedName>
</protein>
<keyword evidence="4 6" id="KW-1133">Transmembrane helix</keyword>
<gene>
    <name evidence="8" type="ORF">ACFORG_03050</name>
</gene>
<sequence>MISFLRAMFRALKALLADPGARATMLVSIVIYSMLYPQPYRTEVVRDMPIAVIDQDGSGASRTLFRRIDNADTVAILASVNSLAEAEEMFFRREVFGVVIVPPFFERDLLDGRAAPIAAFGDGSYFLAYGSMIRAVSLAARSLGAEVQYARLTTSGTDAATAIAAVSPVTVTAVPLFNPQGGYASYVLPAAFVLILQQTLLMGIGILHAGRRPLSGVDTVATPLAYLLLYCGWIAGTQLLLPWLYAIPYIGTAKGLYIVAIPFLTATIAMGFALARLIPWREGVIFLLAVMGLPLFFLSGMSWPVESVPEPIRTLANLIPSTTAMKAMVKIDQMAAPVSAVFDEVGTLLMLTAGYSAIALVLSGSWFRKQTRRS</sequence>
<feature type="transmembrane region" description="Helical" evidence="6">
    <location>
        <begin position="284"/>
        <end position="305"/>
    </location>
</feature>
<evidence type="ECO:0000256" key="2">
    <source>
        <dbReference type="ARBA" id="ARBA00022475"/>
    </source>
</evidence>
<feature type="transmembrane region" description="Helical" evidence="6">
    <location>
        <begin position="256"/>
        <end position="277"/>
    </location>
</feature>
<feature type="transmembrane region" description="Helical" evidence="6">
    <location>
        <begin position="227"/>
        <end position="250"/>
    </location>
</feature>
<evidence type="ECO:0000256" key="5">
    <source>
        <dbReference type="ARBA" id="ARBA00023136"/>
    </source>
</evidence>
<dbReference type="PANTHER" id="PTHR30294:SF46">
    <property type="entry name" value="ABC TRANSPORTER PERMEASE"/>
    <property type="match status" value="1"/>
</dbReference>
<name>A0ABV7TAY2_9RHOB</name>
<comment type="caution">
    <text evidence="8">The sequence shown here is derived from an EMBL/GenBank/DDBJ whole genome shotgun (WGS) entry which is preliminary data.</text>
</comment>
<dbReference type="PANTHER" id="PTHR30294">
    <property type="entry name" value="MEMBRANE COMPONENT OF ABC TRANSPORTER YHHJ-RELATED"/>
    <property type="match status" value="1"/>
</dbReference>
<evidence type="ECO:0000313" key="8">
    <source>
        <dbReference type="EMBL" id="MFC3612727.1"/>
    </source>
</evidence>
<evidence type="ECO:0000256" key="4">
    <source>
        <dbReference type="ARBA" id="ARBA00022989"/>
    </source>
</evidence>
<dbReference type="Gene3D" id="3.40.1710.10">
    <property type="entry name" value="abc type-2 transporter like domain"/>
    <property type="match status" value="1"/>
</dbReference>
<keyword evidence="9" id="KW-1185">Reference proteome</keyword>
<evidence type="ECO:0000256" key="1">
    <source>
        <dbReference type="ARBA" id="ARBA00004651"/>
    </source>
</evidence>
<accession>A0ABV7TAY2</accession>
<comment type="subcellular location">
    <subcellularLocation>
        <location evidence="1">Cell membrane</location>
        <topology evidence="1">Multi-pass membrane protein</topology>
    </subcellularLocation>
</comment>
<proteinExistence type="predicted"/>
<dbReference type="InterPro" id="IPR013525">
    <property type="entry name" value="ABC2_TM"/>
</dbReference>